<proteinExistence type="predicted"/>
<dbReference type="PANTHER" id="PTHR19136">
    <property type="entry name" value="MOLYBDENUM COFACTOR GUANYLYLTRANSFERASE"/>
    <property type="match status" value="1"/>
</dbReference>
<dbReference type="InterPro" id="IPR029044">
    <property type="entry name" value="Nucleotide-diphossugar_trans"/>
</dbReference>
<sequence>MPAAEPGPGLAAVLLAGGAGSRLGGADKALLRRDGRSLLRHWTEALAERGIGGVVVGPENLGALLPAEGFSLTREDPPLAGPAAGVCAGVRALVEEAPVAGQQRTDDGAVLLLSVDTVEPAPLLDWLIDWLPALRTEQNPSGEEAIVPRDAEGRFQMLCSMISTDWLSARVQQLSPGEENGQSLRWLLAGARTAHPVLPAGLNRDVDTPEDAAELGVELAD</sequence>
<accession>A0A7X8THT2</accession>
<dbReference type="Gene3D" id="3.90.550.10">
    <property type="entry name" value="Spore Coat Polysaccharide Biosynthesis Protein SpsA, Chain A"/>
    <property type="match status" value="1"/>
</dbReference>
<reference evidence="3 4" key="1">
    <citation type="submission" date="2020-04" db="EMBL/GenBank/DDBJ databases">
        <title>Nesterenkonia sp. nov., isolated from marine sediment.</title>
        <authorList>
            <person name="Zhang G."/>
        </authorList>
    </citation>
    <scope>NUCLEOTIDE SEQUENCE [LARGE SCALE GENOMIC DNA]</scope>
    <source>
        <strain evidence="3 4">MY13</strain>
    </source>
</reference>
<name>A0A7X8THT2_9MICC</name>
<evidence type="ECO:0000256" key="1">
    <source>
        <dbReference type="ARBA" id="ARBA00022679"/>
    </source>
</evidence>
<dbReference type="AlphaFoldDB" id="A0A7X8THT2"/>
<dbReference type="GO" id="GO:0016779">
    <property type="term" value="F:nucleotidyltransferase activity"/>
    <property type="evidence" value="ECO:0007669"/>
    <property type="project" value="TreeGrafter"/>
</dbReference>
<comment type="caution">
    <text evidence="3">The sequence shown here is derived from an EMBL/GenBank/DDBJ whole genome shotgun (WGS) entry which is preliminary data.</text>
</comment>
<dbReference type="Pfam" id="PF12804">
    <property type="entry name" value="NTP_transf_3"/>
    <property type="match status" value="1"/>
</dbReference>
<dbReference type="EMBL" id="JABAHY010000002">
    <property type="protein sequence ID" value="NLS08976.1"/>
    <property type="molecule type" value="Genomic_DNA"/>
</dbReference>
<dbReference type="RefSeq" id="WP_168886488.1">
    <property type="nucleotide sequence ID" value="NZ_JABAHY010000002.1"/>
</dbReference>
<organism evidence="3 4">
    <name type="scientific">Nesterenkonia sedimenti</name>
    <dbReference type="NCBI Taxonomy" id="1463632"/>
    <lineage>
        <taxon>Bacteria</taxon>
        <taxon>Bacillati</taxon>
        <taxon>Actinomycetota</taxon>
        <taxon>Actinomycetes</taxon>
        <taxon>Micrococcales</taxon>
        <taxon>Micrococcaceae</taxon>
        <taxon>Nesterenkonia</taxon>
    </lineage>
</organism>
<dbReference type="Proteomes" id="UP000523139">
    <property type="component" value="Unassembled WGS sequence"/>
</dbReference>
<keyword evidence="1 3" id="KW-0808">Transferase</keyword>
<dbReference type="InterPro" id="IPR025877">
    <property type="entry name" value="MobA-like_NTP_Trfase"/>
</dbReference>
<feature type="domain" description="MobA-like NTP transferase" evidence="2">
    <location>
        <begin position="12"/>
        <end position="180"/>
    </location>
</feature>
<evidence type="ECO:0000313" key="4">
    <source>
        <dbReference type="Proteomes" id="UP000523139"/>
    </source>
</evidence>
<evidence type="ECO:0000259" key="2">
    <source>
        <dbReference type="Pfam" id="PF12804"/>
    </source>
</evidence>
<protein>
    <submittedName>
        <fullName evidence="3">NTP transferase domain-containing protein</fullName>
    </submittedName>
</protein>
<evidence type="ECO:0000313" key="3">
    <source>
        <dbReference type="EMBL" id="NLS08976.1"/>
    </source>
</evidence>
<gene>
    <name evidence="3" type="ORF">HGQ17_02950</name>
</gene>
<dbReference type="SUPFAM" id="SSF53448">
    <property type="entry name" value="Nucleotide-diphospho-sugar transferases"/>
    <property type="match status" value="1"/>
</dbReference>
<keyword evidence="4" id="KW-1185">Reference proteome</keyword>
<dbReference type="PANTHER" id="PTHR19136:SF81">
    <property type="entry name" value="MOLYBDENUM COFACTOR GUANYLYLTRANSFERASE"/>
    <property type="match status" value="1"/>
</dbReference>